<keyword evidence="1" id="KW-0808">Transferase</keyword>
<proteinExistence type="predicted"/>
<dbReference type="InterPro" id="IPR041068">
    <property type="entry name" value="HTH_51"/>
</dbReference>
<name>A0A5N7BQE6_PETAA</name>
<dbReference type="InterPro" id="IPR032088">
    <property type="entry name" value="SAT"/>
</dbReference>
<dbReference type="InterPro" id="IPR001227">
    <property type="entry name" value="Ac_transferase_dom_sf"/>
</dbReference>
<evidence type="ECO:0000256" key="2">
    <source>
        <dbReference type="ARBA" id="ARBA00023268"/>
    </source>
</evidence>
<dbReference type="Gene3D" id="3.40.366.10">
    <property type="entry name" value="Malonyl-Coenzyme A Acyl Carrier Protein, domain 2"/>
    <property type="match status" value="1"/>
</dbReference>
<organism evidence="7">
    <name type="scientific">Petromyces alliaceus</name>
    <name type="common">Aspergillus alliaceus</name>
    <dbReference type="NCBI Taxonomy" id="209559"/>
    <lineage>
        <taxon>Eukaryota</taxon>
        <taxon>Fungi</taxon>
        <taxon>Dikarya</taxon>
        <taxon>Ascomycota</taxon>
        <taxon>Pezizomycotina</taxon>
        <taxon>Eurotiomycetes</taxon>
        <taxon>Eurotiomycetidae</taxon>
        <taxon>Eurotiales</taxon>
        <taxon>Aspergillaceae</taxon>
        <taxon>Aspergillus</taxon>
        <taxon>Aspergillus subgen. Circumdati</taxon>
    </lineage>
</organism>
<feature type="domain" description="Methyltransferase type 12" evidence="4">
    <location>
        <begin position="627"/>
        <end position="727"/>
    </location>
</feature>
<evidence type="ECO:0000259" key="4">
    <source>
        <dbReference type="Pfam" id="PF08242"/>
    </source>
</evidence>
<sequence>MVGLTSSIKHKGLTLVFGPQDPNLDDEPLQALRTTLLGTPDLQWIVEILKQLPQQWQKISKLHPDLRAFQGQRYLQLLNEWIRQGALPTNAFPLPNILITPLAVTAHLVQYIQFVEKLNAGVKPNENLQDIFELDTETVGVCTGLLSAAAVASSASLADLRKHGAVAIRMAMAIGALVDAGNTNLDGGDKWQSLAISWKTHSAETEFHRILEEFPNAYVSAISAARLVTLTMLKADIPEMLEKLKDADLFFTKAALRGPFHCREREEQVASLLHIFDSDSSFRFPHTSQLVFRTRSTDGRPLNAKDNLNHTTARAILTEQANWYRLFNELHETTSASRPSLVVCFGSWDFVPQWLMRKLGAKVAYANDVNFETGHRLSTLDTLRDDDTYALIHEIAEDLKGSAKSSLSLPHVESPVDIDNVPLSGQILAGSIVEAFTQAKLLTDKFIESTGLSGYYDNVQPRLTELVVAYTLDAFEHLGCSLRVAQSGQTLQRIPHLPKHNKIVDALYNLLQNAQFLDLNGSSITRTAIPLSPISASQLQQEFLSEYPEHAIECKLTSLTGARLADCLSGKVEAIDLLFGTEEGRELATDLYGKAPVSVAWLRQLQYFWEQLLAHLPQWQQSPIKILEIGAGTGGTTAAMIPLLARSHVPVHYTASDISPSLVAGLRKRFKDYPWMSFEVVDIEKSPPHHLLESQHVVLASNVIHATQSLAVTTKNIHSVLHPDGALVLLEMTEALPWVNSVFGLVEGWWLFNDGRHHALAEPDLWEKILHSNGYGHIDWTDGQLPENPIQRIILALASGQHEPNDELKIYYSELFCRVPDCVRAQKKYTATNNLRTHLLIHDGIKLEEGLVGGRVTQKKMDKAIKFYKSLFSGAEPQKSVEGSASSTQSASPSTPILPMKKDGTLSSSELLLNKLLSLGIRCLVALVESAMTAART</sequence>
<gene>
    <name evidence="7" type="ORF">BDV23DRAFT_189590</name>
</gene>
<dbReference type="Pfam" id="PF18558">
    <property type="entry name" value="HTH_51"/>
    <property type="match status" value="1"/>
</dbReference>
<reference evidence="7" key="1">
    <citation type="submission" date="2019-04" db="EMBL/GenBank/DDBJ databases">
        <title>Friends and foes A comparative genomics studyof 23 Aspergillus species from section Flavi.</title>
        <authorList>
            <consortium name="DOE Joint Genome Institute"/>
            <person name="Kjaerbolling I."/>
            <person name="Vesth T."/>
            <person name="Frisvad J.C."/>
            <person name="Nybo J.L."/>
            <person name="Theobald S."/>
            <person name="Kildgaard S."/>
            <person name="Isbrandt T."/>
            <person name="Kuo A."/>
            <person name="Sato A."/>
            <person name="Lyhne E.K."/>
            <person name="Kogle M.E."/>
            <person name="Wiebenga A."/>
            <person name="Kun R.S."/>
            <person name="Lubbers R.J."/>
            <person name="Makela M.R."/>
            <person name="Barry K."/>
            <person name="Chovatia M."/>
            <person name="Clum A."/>
            <person name="Daum C."/>
            <person name="Haridas S."/>
            <person name="He G."/>
            <person name="LaButti K."/>
            <person name="Lipzen A."/>
            <person name="Mondo S."/>
            <person name="Riley R."/>
            <person name="Salamov A."/>
            <person name="Simmons B.A."/>
            <person name="Magnuson J.K."/>
            <person name="Henrissat B."/>
            <person name="Mortensen U.H."/>
            <person name="Larsen T.O."/>
            <person name="Devries R.P."/>
            <person name="Grigoriev I.V."/>
            <person name="Machida M."/>
            <person name="Baker S.E."/>
            <person name="Andersen M.R."/>
        </authorList>
    </citation>
    <scope>NUCLEOTIDE SEQUENCE [LARGE SCALE GENOMIC DNA]</scope>
    <source>
        <strain evidence="7">IBT 14317</strain>
    </source>
</reference>
<dbReference type="OrthoDB" id="429813at2759"/>
<dbReference type="Pfam" id="PF08242">
    <property type="entry name" value="Methyltransf_12"/>
    <property type="match status" value="1"/>
</dbReference>
<dbReference type="InterPro" id="IPR050444">
    <property type="entry name" value="Polyketide_Synthase"/>
</dbReference>
<dbReference type="Proteomes" id="UP000326877">
    <property type="component" value="Unassembled WGS sequence"/>
</dbReference>
<evidence type="ECO:0000259" key="5">
    <source>
        <dbReference type="Pfam" id="PF16073"/>
    </source>
</evidence>
<dbReference type="Pfam" id="PF16073">
    <property type="entry name" value="SAT"/>
    <property type="match status" value="1"/>
</dbReference>
<evidence type="ECO:0000313" key="7">
    <source>
        <dbReference type="EMBL" id="KAE8384065.1"/>
    </source>
</evidence>
<dbReference type="AlphaFoldDB" id="A0A5N7BQE6"/>
<evidence type="ECO:0000259" key="6">
    <source>
        <dbReference type="Pfam" id="PF18558"/>
    </source>
</evidence>
<feature type="region of interest" description="Disordered" evidence="3">
    <location>
        <begin position="879"/>
        <end position="900"/>
    </location>
</feature>
<dbReference type="SUPFAM" id="SSF53335">
    <property type="entry name" value="S-adenosyl-L-methionine-dependent methyltransferases"/>
    <property type="match status" value="1"/>
</dbReference>
<dbReference type="EMBL" id="ML735407">
    <property type="protein sequence ID" value="KAE8384065.1"/>
    <property type="molecule type" value="Genomic_DNA"/>
</dbReference>
<dbReference type="GO" id="GO:0016740">
    <property type="term" value="F:transferase activity"/>
    <property type="evidence" value="ECO:0007669"/>
    <property type="project" value="UniProtKB-KW"/>
</dbReference>
<keyword evidence="2" id="KW-0511">Multifunctional enzyme</keyword>
<evidence type="ECO:0000256" key="3">
    <source>
        <dbReference type="SAM" id="MobiDB-lite"/>
    </source>
</evidence>
<dbReference type="PANTHER" id="PTHR45681">
    <property type="entry name" value="POLYKETIDE SYNTHASE 44-RELATED"/>
    <property type="match status" value="1"/>
</dbReference>
<dbReference type="InterPro" id="IPR029063">
    <property type="entry name" value="SAM-dependent_MTases_sf"/>
</dbReference>
<accession>A0A5N7BQE6</accession>
<feature type="compositionally biased region" description="Low complexity" evidence="3">
    <location>
        <begin position="884"/>
        <end position="895"/>
    </location>
</feature>
<dbReference type="PANTHER" id="PTHR45681:SF6">
    <property type="entry name" value="POLYKETIDE SYNTHASE 37"/>
    <property type="match status" value="1"/>
</dbReference>
<dbReference type="InterPro" id="IPR013217">
    <property type="entry name" value="Methyltransf_12"/>
</dbReference>
<evidence type="ECO:0008006" key="8">
    <source>
        <dbReference type="Google" id="ProtNLM"/>
    </source>
</evidence>
<dbReference type="Gene3D" id="3.40.50.150">
    <property type="entry name" value="Vaccinia Virus protein VP39"/>
    <property type="match status" value="1"/>
</dbReference>
<feature type="domain" description="Methyltransferase fungal type helix-turn-helix" evidence="6">
    <location>
        <begin position="438"/>
        <end position="524"/>
    </location>
</feature>
<protein>
    <recommendedName>
        <fullName evidence="8">Methyltransferase type 12 domain-containing protein</fullName>
    </recommendedName>
</protein>
<evidence type="ECO:0000256" key="1">
    <source>
        <dbReference type="ARBA" id="ARBA00022679"/>
    </source>
</evidence>
<feature type="domain" description="Starter acyltransferase (SAT)" evidence="5">
    <location>
        <begin position="97"/>
        <end position="230"/>
    </location>
</feature>